<evidence type="ECO:0000313" key="7">
    <source>
        <dbReference type="EMBL" id="OAQ56981.1"/>
    </source>
</evidence>
<dbReference type="RefSeq" id="WP_067480743.1">
    <property type="nucleotide sequence ID" value="NZ_JAQEWG010000001.1"/>
</dbReference>
<dbReference type="Gene3D" id="3.40.50.720">
    <property type="entry name" value="NAD(P)-binding Rossmann-like Domain"/>
    <property type="match status" value="2"/>
</dbReference>
<name>A0A179EUU9_ENTTH</name>
<evidence type="ECO:0000313" key="8">
    <source>
        <dbReference type="Proteomes" id="UP000078516"/>
    </source>
</evidence>
<evidence type="ECO:0000256" key="2">
    <source>
        <dbReference type="ARBA" id="ARBA00023002"/>
    </source>
</evidence>
<dbReference type="SUPFAM" id="SSF52283">
    <property type="entry name" value="Formate/glycerate dehydrogenase catalytic domain-like"/>
    <property type="match status" value="1"/>
</dbReference>
<dbReference type="PANTHER" id="PTHR43333:SF1">
    <property type="entry name" value="D-ISOMER SPECIFIC 2-HYDROXYACID DEHYDROGENASE NAD-BINDING DOMAIN-CONTAINING PROTEIN"/>
    <property type="match status" value="1"/>
</dbReference>
<comment type="caution">
    <text evidence="7">The sequence shown here is derived from an EMBL/GenBank/DDBJ whole genome shotgun (WGS) entry which is preliminary data.</text>
</comment>
<dbReference type="PANTHER" id="PTHR43333">
    <property type="entry name" value="2-HACID_DH_C DOMAIN-CONTAINING PROTEIN"/>
    <property type="match status" value="1"/>
</dbReference>
<dbReference type="InterPro" id="IPR006139">
    <property type="entry name" value="D-isomer_2_OHA_DH_cat_dom"/>
</dbReference>
<dbReference type="Pfam" id="PF00389">
    <property type="entry name" value="2-Hacid_dh"/>
    <property type="match status" value="1"/>
</dbReference>
<dbReference type="Proteomes" id="UP000078516">
    <property type="component" value="Unassembled WGS sequence"/>
</dbReference>
<feature type="domain" description="D-isomer specific 2-hydroxyacid dehydrogenase catalytic" evidence="5">
    <location>
        <begin position="19"/>
        <end position="303"/>
    </location>
</feature>
<feature type="domain" description="D-isomer specific 2-hydroxyacid dehydrogenase NAD-binding" evidence="6">
    <location>
        <begin position="103"/>
        <end position="277"/>
    </location>
</feature>
<evidence type="ECO:0000256" key="1">
    <source>
        <dbReference type="ARBA" id="ARBA00005854"/>
    </source>
</evidence>
<dbReference type="CDD" id="cd12155">
    <property type="entry name" value="PGDH_1"/>
    <property type="match status" value="1"/>
</dbReference>
<keyword evidence="3" id="KW-0520">NAD</keyword>
<dbReference type="SUPFAM" id="SSF51735">
    <property type="entry name" value="NAD(P)-binding Rossmann-fold domains"/>
    <property type="match status" value="1"/>
</dbReference>
<dbReference type="EMBL" id="LWMN01000001">
    <property type="protein sequence ID" value="OAQ56981.1"/>
    <property type="molecule type" value="Genomic_DNA"/>
</dbReference>
<keyword evidence="8" id="KW-1185">Reference proteome</keyword>
<organism evidence="7 8">
    <name type="scientific">Enterococcus thailandicus</name>
    <dbReference type="NCBI Taxonomy" id="417368"/>
    <lineage>
        <taxon>Bacteria</taxon>
        <taxon>Bacillati</taxon>
        <taxon>Bacillota</taxon>
        <taxon>Bacilli</taxon>
        <taxon>Lactobacillales</taxon>
        <taxon>Enterococcaceae</taxon>
        <taxon>Enterococcus</taxon>
    </lineage>
</organism>
<dbReference type="Pfam" id="PF02826">
    <property type="entry name" value="2-Hacid_dh_C"/>
    <property type="match status" value="1"/>
</dbReference>
<proteinExistence type="inferred from homology"/>
<evidence type="ECO:0000259" key="5">
    <source>
        <dbReference type="Pfam" id="PF00389"/>
    </source>
</evidence>
<evidence type="ECO:0000259" key="6">
    <source>
        <dbReference type="Pfam" id="PF02826"/>
    </source>
</evidence>
<dbReference type="AlphaFoldDB" id="A0A179EUU9"/>
<comment type="similarity">
    <text evidence="1 4">Belongs to the D-isomer specific 2-hydroxyacid dehydrogenase family.</text>
</comment>
<accession>A0A179EUU9</accession>
<dbReference type="GO" id="GO:0016616">
    <property type="term" value="F:oxidoreductase activity, acting on the CH-OH group of donors, NAD or NADP as acceptor"/>
    <property type="evidence" value="ECO:0007669"/>
    <property type="project" value="InterPro"/>
</dbReference>
<gene>
    <name evidence="7" type="ORF">A6E74_00990</name>
</gene>
<keyword evidence="2 4" id="KW-0560">Oxidoreductase</keyword>
<evidence type="ECO:0000256" key="3">
    <source>
        <dbReference type="ARBA" id="ARBA00023027"/>
    </source>
</evidence>
<dbReference type="InterPro" id="IPR006140">
    <property type="entry name" value="D-isomer_DH_NAD-bd"/>
</dbReference>
<evidence type="ECO:0000256" key="4">
    <source>
        <dbReference type="RuleBase" id="RU003719"/>
    </source>
</evidence>
<protein>
    <submittedName>
        <fullName evidence="7">Hydroxyacid dehydrogenase</fullName>
    </submittedName>
</protein>
<sequence>MKQPIIYSTRPFRDEFIKQIQTFAPNYQFKTELTPAELSQVEISLGWNREFQSELLASNNLKWVQSISAGVDTLPLEEFSKHDILLSNGSGIHSESIAEHLMGVIFGYSRGLFQAQKAQVSQNWLGSSVHYQAIQNKKLLIIGTGRIGKMVAQRAEVFGMEIYGINTTGRPVEHIKETFPLAKLKEVLPTMDIVINILPLTEQTNGLFNQELFTFFSPTALFINVGRGPSVKTNELIDALKQKKLAFAALDVFEEEPLPENSPLWSMENVLITPHIAGLTPHFQTKFMDIFLKNLESYLSTQTLVVNQVQLLSGY</sequence>
<dbReference type="GO" id="GO:0051287">
    <property type="term" value="F:NAD binding"/>
    <property type="evidence" value="ECO:0007669"/>
    <property type="project" value="InterPro"/>
</dbReference>
<dbReference type="InterPro" id="IPR036291">
    <property type="entry name" value="NAD(P)-bd_dom_sf"/>
</dbReference>
<reference evidence="7 8" key="1">
    <citation type="submission" date="2016-04" db="EMBL/GenBank/DDBJ databases">
        <title>Draft genome of an Enterococcus thailandicus strain isolated from bovine feces.</title>
        <authorList>
            <person name="Beukers A.G."/>
            <person name="Zaheer R."/>
            <person name="Goji N."/>
            <person name="Cook S.R."/>
            <person name="Amoako K."/>
            <person name="Chaves A.V."/>
            <person name="Ward M.P."/>
            <person name="Mcallister T.A."/>
        </authorList>
    </citation>
    <scope>NUCLEOTIDE SEQUENCE [LARGE SCALE GENOMIC DNA]</scope>
    <source>
        <strain evidence="7 8">F0711D 46</strain>
    </source>
</reference>